<dbReference type="RefSeq" id="WP_336662427.1">
    <property type="nucleotide sequence ID" value="NZ_BAAAOP010000001.1"/>
</dbReference>
<dbReference type="NCBIfam" id="NF037979">
    <property type="entry name" value="Na_transp"/>
    <property type="match status" value="1"/>
</dbReference>
<proteinExistence type="predicted"/>
<feature type="transmembrane region" description="Helical" evidence="6">
    <location>
        <begin position="395"/>
        <end position="416"/>
    </location>
</feature>
<keyword evidence="2" id="KW-0813">Transport</keyword>
<sequence>MTESVKTSAPERETWGRRSAFIIAAISSAVGLGNIWRFPGVAYENGGGAFLIPYLVAFLTAGLPILFLDYAIGHKYRAAPPLAFKRLNRKAEPLGWWQVGVSFLILTYYAVIIAWALGFVWFSFGRQWGDDAVGFFTGEYLQLAEAPGVTFDFVPAVLITLLIVWIAAIIVMSLGLRRGLDRANRITLPLLVIVFVIIVVYAMTLPGAWDGINQFFEPDFAALANPAVWLAAYGHIFFSFSIAFGIMLTYSSYMKRRSDLAGSGLVVAFANCAFEILAGIGVFAALGFLAYSQNVQIDDLEGLSGVALAFMTFPTLLSEMPAGAFMGVLFFGSLVLAGFSSLLSIYQVVTGSLQDKTGWSTRRVAVTVGLAAGIPSVLLFGTSSGLNVLDVLDAFVNNIGVTGSAVATLVLVAWVFRAVPSLRSHLNALSSLKLGRVWTIAVTAVTPVILAVILVRGVAEYLTEGYGGFPTWFITTIGWGAIALLAIFSFAMSYRRYRRSDADTFVPDEPEQLHTEMNDLITVAKEASATRRNSGGTR</sequence>
<dbReference type="InterPro" id="IPR037272">
    <property type="entry name" value="SNS_sf"/>
</dbReference>
<dbReference type="InterPro" id="IPR000175">
    <property type="entry name" value="Na/ntran_symport"/>
</dbReference>
<feature type="transmembrane region" description="Helical" evidence="6">
    <location>
        <begin position="153"/>
        <end position="176"/>
    </location>
</feature>
<dbReference type="SUPFAM" id="SSF161070">
    <property type="entry name" value="SNF-like"/>
    <property type="match status" value="1"/>
</dbReference>
<feature type="transmembrane region" description="Helical" evidence="6">
    <location>
        <begin position="437"/>
        <end position="459"/>
    </location>
</feature>
<evidence type="ECO:0000313" key="8">
    <source>
        <dbReference type="Proteomes" id="UP001501084"/>
    </source>
</evidence>
<reference evidence="8" key="1">
    <citation type="journal article" date="2019" name="Int. J. Syst. Evol. Microbiol.">
        <title>The Global Catalogue of Microorganisms (GCM) 10K type strain sequencing project: providing services to taxonomists for standard genome sequencing and annotation.</title>
        <authorList>
            <consortium name="The Broad Institute Genomics Platform"/>
            <consortium name="The Broad Institute Genome Sequencing Center for Infectious Disease"/>
            <person name="Wu L."/>
            <person name="Ma J."/>
        </authorList>
    </citation>
    <scope>NUCLEOTIDE SEQUENCE [LARGE SCALE GENOMIC DNA]</scope>
    <source>
        <strain evidence="8">JCM 14919</strain>
    </source>
</reference>
<evidence type="ECO:0000256" key="2">
    <source>
        <dbReference type="ARBA" id="ARBA00022448"/>
    </source>
</evidence>
<dbReference type="Pfam" id="PF00209">
    <property type="entry name" value="SNF"/>
    <property type="match status" value="2"/>
</dbReference>
<evidence type="ECO:0000256" key="3">
    <source>
        <dbReference type="ARBA" id="ARBA00022692"/>
    </source>
</evidence>
<dbReference type="PANTHER" id="PTHR42948:SF1">
    <property type="entry name" value="TRANSPORTER"/>
    <property type="match status" value="1"/>
</dbReference>
<feature type="transmembrane region" description="Helical" evidence="6">
    <location>
        <begin position="51"/>
        <end position="73"/>
    </location>
</feature>
<evidence type="ECO:0000256" key="1">
    <source>
        <dbReference type="ARBA" id="ARBA00004141"/>
    </source>
</evidence>
<evidence type="ECO:0000256" key="6">
    <source>
        <dbReference type="SAM" id="Phobius"/>
    </source>
</evidence>
<feature type="transmembrane region" description="Helical" evidence="6">
    <location>
        <begin position="471"/>
        <end position="491"/>
    </location>
</feature>
<keyword evidence="8" id="KW-1185">Reference proteome</keyword>
<keyword evidence="4 6" id="KW-1133">Transmembrane helix</keyword>
<feature type="transmembrane region" description="Helical" evidence="6">
    <location>
        <begin position="94"/>
        <end position="122"/>
    </location>
</feature>
<feature type="transmembrane region" description="Helical" evidence="6">
    <location>
        <begin position="229"/>
        <end position="253"/>
    </location>
</feature>
<dbReference type="CDD" id="cd10334">
    <property type="entry name" value="SLC6sbd_u1"/>
    <property type="match status" value="1"/>
</dbReference>
<evidence type="ECO:0000256" key="5">
    <source>
        <dbReference type="ARBA" id="ARBA00023136"/>
    </source>
</evidence>
<keyword evidence="5 6" id="KW-0472">Membrane</keyword>
<feature type="transmembrane region" description="Helical" evidence="6">
    <location>
        <begin position="20"/>
        <end position="39"/>
    </location>
</feature>
<dbReference type="PROSITE" id="PS50267">
    <property type="entry name" value="NA_NEUROTRAN_SYMP_3"/>
    <property type="match status" value="1"/>
</dbReference>
<feature type="transmembrane region" description="Helical" evidence="6">
    <location>
        <begin position="265"/>
        <end position="291"/>
    </location>
</feature>
<organism evidence="7 8">
    <name type="scientific">Leucobacter alluvii</name>
    <dbReference type="NCBI Taxonomy" id="340321"/>
    <lineage>
        <taxon>Bacteria</taxon>
        <taxon>Bacillati</taxon>
        <taxon>Actinomycetota</taxon>
        <taxon>Actinomycetes</taxon>
        <taxon>Micrococcales</taxon>
        <taxon>Microbacteriaceae</taxon>
        <taxon>Leucobacter</taxon>
    </lineage>
</organism>
<feature type="transmembrane region" description="Helical" evidence="6">
    <location>
        <begin position="188"/>
        <end position="209"/>
    </location>
</feature>
<protein>
    <submittedName>
        <fullName evidence="7">Sodium-dependent transporter</fullName>
    </submittedName>
</protein>
<name>A0ABP5MWZ2_9MICO</name>
<comment type="caution">
    <text evidence="7">The sequence shown here is derived from an EMBL/GenBank/DDBJ whole genome shotgun (WGS) entry which is preliminary data.</text>
</comment>
<feature type="transmembrane region" description="Helical" evidence="6">
    <location>
        <begin position="364"/>
        <end position="383"/>
    </location>
</feature>
<accession>A0ABP5MWZ2</accession>
<feature type="transmembrane region" description="Helical" evidence="6">
    <location>
        <begin position="322"/>
        <end position="343"/>
    </location>
</feature>
<evidence type="ECO:0000256" key="4">
    <source>
        <dbReference type="ARBA" id="ARBA00022989"/>
    </source>
</evidence>
<dbReference type="PRINTS" id="PR00176">
    <property type="entry name" value="NANEUSMPORT"/>
</dbReference>
<gene>
    <name evidence="7" type="ORF">GCM10009786_01110</name>
</gene>
<dbReference type="EMBL" id="BAAAOP010000001">
    <property type="protein sequence ID" value="GAA2185299.1"/>
    <property type="molecule type" value="Genomic_DNA"/>
</dbReference>
<comment type="subcellular location">
    <subcellularLocation>
        <location evidence="1">Membrane</location>
        <topology evidence="1">Multi-pass membrane protein</topology>
    </subcellularLocation>
</comment>
<evidence type="ECO:0000313" key="7">
    <source>
        <dbReference type="EMBL" id="GAA2185299.1"/>
    </source>
</evidence>
<keyword evidence="3 6" id="KW-0812">Transmembrane</keyword>
<dbReference type="PANTHER" id="PTHR42948">
    <property type="entry name" value="TRANSPORTER"/>
    <property type="match status" value="1"/>
</dbReference>
<dbReference type="Proteomes" id="UP001501084">
    <property type="component" value="Unassembled WGS sequence"/>
</dbReference>